<dbReference type="InterPro" id="IPR013685">
    <property type="entry name" value="POTRA_FtsQ_type"/>
</dbReference>
<dbReference type="PROSITE" id="PS51779">
    <property type="entry name" value="POTRA"/>
    <property type="match status" value="1"/>
</dbReference>
<evidence type="ECO:0000256" key="5">
    <source>
        <dbReference type="ARBA" id="ARBA00022692"/>
    </source>
</evidence>
<reference evidence="11 12" key="1">
    <citation type="submission" date="2017-09" db="EMBL/GenBank/DDBJ databases">
        <authorList>
            <person name="Ehlers B."/>
            <person name="Leendertz F.H."/>
        </authorList>
    </citation>
    <scope>NUCLEOTIDE SEQUENCE [LARGE SCALE GENOMIC DNA]</scope>
    <source>
        <strain evidence="11 12">CGMCC 1.10978</strain>
    </source>
</reference>
<dbReference type="Pfam" id="PF08478">
    <property type="entry name" value="POTRA_1"/>
    <property type="match status" value="1"/>
</dbReference>
<accession>A0A286DCI7</accession>
<dbReference type="GO" id="GO:0005886">
    <property type="term" value="C:plasma membrane"/>
    <property type="evidence" value="ECO:0007669"/>
    <property type="project" value="UniProtKB-SubCell"/>
</dbReference>
<dbReference type="RefSeq" id="WP_097123086.1">
    <property type="nucleotide sequence ID" value="NZ_OCND01000009.1"/>
</dbReference>
<evidence type="ECO:0000256" key="6">
    <source>
        <dbReference type="ARBA" id="ARBA00022989"/>
    </source>
</evidence>
<evidence type="ECO:0000313" key="11">
    <source>
        <dbReference type="EMBL" id="SOD56329.1"/>
    </source>
</evidence>
<gene>
    <name evidence="9" type="primary">ftsQ</name>
    <name evidence="11" type="ORF">SAMN06296416_10979</name>
</gene>
<dbReference type="InterPro" id="IPR005548">
    <property type="entry name" value="Cell_div_FtsQ/DivIB_C"/>
</dbReference>
<dbReference type="EMBL" id="OCND01000009">
    <property type="protein sequence ID" value="SOD56329.1"/>
    <property type="molecule type" value="Genomic_DNA"/>
</dbReference>
<comment type="similarity">
    <text evidence="9">Belongs to the FtsQ/DivIB family. FtsQ subfamily.</text>
</comment>
<dbReference type="Pfam" id="PF03799">
    <property type="entry name" value="FtsQ_DivIB_C"/>
    <property type="match status" value="1"/>
</dbReference>
<dbReference type="InterPro" id="IPR045335">
    <property type="entry name" value="FtsQ_C_sf"/>
</dbReference>
<keyword evidence="7 9" id="KW-0472">Membrane</keyword>
<evidence type="ECO:0000256" key="8">
    <source>
        <dbReference type="ARBA" id="ARBA00023306"/>
    </source>
</evidence>
<comment type="subcellular location">
    <subcellularLocation>
        <location evidence="9">Cell inner membrane</location>
        <topology evidence="9">Single-pass type II membrane protein</topology>
    </subcellularLocation>
    <subcellularLocation>
        <location evidence="1">Membrane</location>
    </subcellularLocation>
    <text evidence="9">Localizes to the division septum.</text>
</comment>
<keyword evidence="2 9" id="KW-1003">Cell membrane</keyword>
<evidence type="ECO:0000256" key="1">
    <source>
        <dbReference type="ARBA" id="ARBA00004370"/>
    </source>
</evidence>
<dbReference type="Proteomes" id="UP000219374">
    <property type="component" value="Unassembled WGS sequence"/>
</dbReference>
<dbReference type="PANTHER" id="PTHR35851:SF1">
    <property type="entry name" value="CELL DIVISION PROTEIN FTSQ"/>
    <property type="match status" value="1"/>
</dbReference>
<proteinExistence type="inferred from homology"/>
<organism evidence="11 12">
    <name type="scientific">Pseudoxanthomonas wuyuanensis</name>
    <dbReference type="NCBI Taxonomy" id="1073196"/>
    <lineage>
        <taxon>Bacteria</taxon>
        <taxon>Pseudomonadati</taxon>
        <taxon>Pseudomonadota</taxon>
        <taxon>Gammaproteobacteria</taxon>
        <taxon>Lysobacterales</taxon>
        <taxon>Lysobacteraceae</taxon>
        <taxon>Pseudoxanthomonas</taxon>
    </lineage>
</organism>
<dbReference type="GO" id="GO:0043093">
    <property type="term" value="P:FtsZ-dependent cytokinesis"/>
    <property type="evidence" value="ECO:0007669"/>
    <property type="project" value="UniProtKB-UniRule"/>
</dbReference>
<evidence type="ECO:0000256" key="9">
    <source>
        <dbReference type="HAMAP-Rule" id="MF_00911"/>
    </source>
</evidence>
<keyword evidence="5 9" id="KW-0812">Transmembrane</keyword>
<keyword evidence="8 9" id="KW-0131">Cell cycle</keyword>
<protein>
    <recommendedName>
        <fullName evidence="9">Cell division protein FtsQ</fullName>
    </recommendedName>
</protein>
<evidence type="ECO:0000259" key="10">
    <source>
        <dbReference type="PROSITE" id="PS51779"/>
    </source>
</evidence>
<dbReference type="Gene3D" id="3.40.50.11690">
    <property type="entry name" value="Cell division protein FtsQ/DivIB"/>
    <property type="match status" value="1"/>
</dbReference>
<dbReference type="InterPro" id="IPR034746">
    <property type="entry name" value="POTRA"/>
</dbReference>
<evidence type="ECO:0000256" key="3">
    <source>
        <dbReference type="ARBA" id="ARBA00022519"/>
    </source>
</evidence>
<dbReference type="PANTHER" id="PTHR35851">
    <property type="entry name" value="CELL DIVISION PROTEIN FTSQ"/>
    <property type="match status" value="1"/>
</dbReference>
<evidence type="ECO:0000256" key="7">
    <source>
        <dbReference type="ARBA" id="ARBA00023136"/>
    </source>
</evidence>
<keyword evidence="3 9" id="KW-0997">Cell inner membrane</keyword>
<dbReference type="HAMAP" id="MF_00911">
    <property type="entry name" value="FtsQ_subfam"/>
    <property type="match status" value="1"/>
</dbReference>
<dbReference type="AlphaFoldDB" id="A0A286DCI7"/>
<dbReference type="InterPro" id="IPR026579">
    <property type="entry name" value="FtsQ"/>
</dbReference>
<keyword evidence="12" id="KW-1185">Reference proteome</keyword>
<evidence type="ECO:0000313" key="12">
    <source>
        <dbReference type="Proteomes" id="UP000219374"/>
    </source>
</evidence>
<dbReference type="GO" id="GO:0090529">
    <property type="term" value="P:cell septum assembly"/>
    <property type="evidence" value="ECO:0007669"/>
    <property type="project" value="InterPro"/>
</dbReference>
<evidence type="ECO:0000256" key="4">
    <source>
        <dbReference type="ARBA" id="ARBA00022618"/>
    </source>
</evidence>
<name>A0A286DCI7_9GAMM</name>
<dbReference type="GO" id="GO:0032153">
    <property type="term" value="C:cell division site"/>
    <property type="evidence" value="ECO:0007669"/>
    <property type="project" value="UniProtKB-UniRule"/>
</dbReference>
<comment type="subunit">
    <text evidence="9">Part of a complex composed of FtsB, FtsL and FtsQ.</text>
</comment>
<keyword evidence="6 9" id="KW-1133">Transmembrane helix</keyword>
<feature type="domain" description="POTRA" evidence="10">
    <location>
        <begin position="34"/>
        <end position="103"/>
    </location>
</feature>
<comment type="function">
    <text evidence="9">Essential cell division protein. May link together the upstream cell division proteins, which are predominantly cytoplasmic, with the downstream cell division proteins, which are predominantly periplasmic. May control correct divisome assembly.</text>
</comment>
<dbReference type="OrthoDB" id="9790370at2"/>
<keyword evidence="4 9" id="KW-0132">Cell division</keyword>
<evidence type="ECO:0000256" key="2">
    <source>
        <dbReference type="ARBA" id="ARBA00022475"/>
    </source>
</evidence>
<dbReference type="Gene3D" id="3.10.20.310">
    <property type="entry name" value="membrane protein fhac"/>
    <property type="match status" value="1"/>
</dbReference>
<sequence>MNAALRILAWLLALALVALPVVAVVNGWIGAERWPLTKLRVHGEFQRVDPVQLRAVVLPYAQRGFFAVSLQQAQDAIEKLPWVERADVRKRWPDVMEISIVEHKPFARWGEDRLLSEHGRLFPIPKQLDGLALPQLGGPDSQVQEVVALYNESRQLFAPLGIEVRSLLMDRRGSWSLLLGNGTEVVIGRADARPRLARFVRMLPHLLSRQPSPLVRADLRYTNGFALVWGEKPGMGNRESGMGGATANAATAASLPAHPTVPDWSPAFSIPDSRFPIPGLKT</sequence>